<keyword evidence="2" id="KW-1133">Transmembrane helix</keyword>
<keyword evidence="2" id="KW-0472">Membrane</keyword>
<reference evidence="3" key="1">
    <citation type="submission" date="2023-06" db="EMBL/GenBank/DDBJ databases">
        <title>Complete Genome of Candidatus Phytoplasma asteris M8.</title>
        <authorList>
            <person name="Toth R."/>
            <person name="Ilic A.-M."/>
            <person name="Huettel B."/>
            <person name="Duduk B."/>
            <person name="Kube M."/>
        </authorList>
    </citation>
    <scope>NUCLEOTIDE SEQUENCE [LARGE SCALE GENOMIC DNA]</scope>
    <source>
        <strain evidence="3">M8</strain>
    </source>
</reference>
<evidence type="ECO:0000313" key="4">
    <source>
        <dbReference type="Proteomes" id="UP001483898"/>
    </source>
</evidence>
<feature type="compositionally biased region" description="Basic residues" evidence="1">
    <location>
        <begin position="41"/>
        <end position="53"/>
    </location>
</feature>
<evidence type="ECO:0008006" key="5">
    <source>
        <dbReference type="Google" id="ProtNLM"/>
    </source>
</evidence>
<name>A0ABZ3CF48_9MOLU</name>
<organism evidence="3 4">
    <name type="scientific">Candidatus Phytoplasma asteris</name>
    <dbReference type="NCBI Taxonomy" id="85620"/>
    <lineage>
        <taxon>Bacteria</taxon>
        <taxon>Bacillati</taxon>
        <taxon>Mycoplasmatota</taxon>
        <taxon>Mollicutes</taxon>
        <taxon>Acholeplasmatales</taxon>
        <taxon>Acholeplasmataceae</taxon>
        <taxon>Candidatus Phytoplasma</taxon>
        <taxon>16SrI (Aster yellows group)</taxon>
    </lineage>
</organism>
<dbReference type="Proteomes" id="UP001483898">
    <property type="component" value="Chromosome"/>
</dbReference>
<keyword evidence="2" id="KW-0812">Transmembrane</keyword>
<dbReference type="EMBL" id="CP128414">
    <property type="protein sequence ID" value="WZX02452.1"/>
    <property type="molecule type" value="Genomic_DNA"/>
</dbReference>
<accession>A0ABZ3CF48</accession>
<keyword evidence="4" id="KW-1185">Reference proteome</keyword>
<proteinExistence type="predicted"/>
<gene>
    <name evidence="3" type="ORF">QN326_04690</name>
</gene>
<evidence type="ECO:0000313" key="3">
    <source>
        <dbReference type="EMBL" id="WZX02452.1"/>
    </source>
</evidence>
<feature type="region of interest" description="Disordered" evidence="1">
    <location>
        <begin position="41"/>
        <end position="60"/>
    </location>
</feature>
<protein>
    <recommendedName>
        <fullName evidence="5">Sequence-variable mosaic (SVM) signal sequence domain-containing protein</fullName>
    </recommendedName>
</protein>
<evidence type="ECO:0000256" key="2">
    <source>
        <dbReference type="SAM" id="Phobius"/>
    </source>
</evidence>
<evidence type="ECO:0000256" key="1">
    <source>
        <dbReference type="SAM" id="MobiDB-lite"/>
    </source>
</evidence>
<sequence length="60" mass="7180">MTEIKKYLIYAYILFCVCVFDFASVSNKIYKQKTTQSTNKKIKINKINKKNKNNKKEVRK</sequence>
<feature type="transmembrane region" description="Helical" evidence="2">
    <location>
        <begin position="7"/>
        <end position="25"/>
    </location>
</feature>